<sequence length="1547" mass="172818">MNTCPICKQSLENGKKTSQLTAKGVQGLQNAAQIRGDRLEVEPNICVHVDCRRDFTNPKNISNALKRKGEGTEAEMISVKRRSQTTPFQFKSKCFLCGCDAVLNVAEINPDNRKGNMCYPVRTMRFQTLIYNACMERNDDWGTSVLGRIEFARDLHASDAIYHQMCSVNFRTGKNIPVKFLSGEETFATKSNAPGRPTDIQRENAFLTVMEDMVANSDEQRTITELVEEMGKIVNNPYSNKYMKQKLIETLSDDVIISNVNGRNDVVTFNRRAGTILQEFYDDPRKGDLDSDQKRFVKTAAALLRSEIIKKSLTHSKEYYPQSETMKSLDELTNFAPNLLTLFLQELMVGDDLKIATLGQCLVQAARPRAVLAPFHLGLAVQLHHNYGSRFLIDTLSSYGFCSSYSEVLNFEMNAATQATLITGRSVGVPHGHDVGGPELGLSNLLIDPPAANLKIKINTPLDTYNINTPCNTDVTNMFPSDSNSNAPEPIVIQRCDHKTGHAKSAGNIFDTSFGHFRQYVADNVDCNPCTLDGKKSLHAMGMIETVTPEIVNKVLIKRNPKVRRDILQSMIEIQFYQKPGKRNPINFYKLPPLDVCNPFTKLDLVWKVSWPLKPDRPLWSGTMQAVMNGDHFGKATIRFLPMIDMDPTNLSCVYSTLSFIADECNRHGCTPVITFDQPLWWKARTIINNESSDSKLKRIVLHLGGFHTAMSFLGSIGHVMDSSGLRQILEKIYGENTVGHMLSGKAYAKAARAHFLVDSVLSALILSKVYNLPLSPIDNDEVNVDTDIREMHELFDKLIQSEISVDDALSRAVIDRVHGKFENERANLGNHPTGQLWRQYMDMVNVFRNLIRSERTGDWSLHLSVLAEMISYFAATGHRNYAKSVQIFIQDMVELKEKDPLICSLFEKGLFVVRRSDRFWAGLPKDLVIEQSLMRTIKSIGGLVHGRGVMDEIQRNKWILSMPACSAINDAMTELSLKYKDNVPHKDCSTTRVKRDNKDGTVLLQYLIENNPFDFSEELRDISSGQTASSAVNCHHAYDIGLAILNKMYGCDACEFSFRKKDEVVTMGQSNKINVDGDPVTIDTQLLFQRFIAIGSVSSDIDNTEDLLKYELANHPTALFDDSGFIREATKSQLLDALSLMHSDAPSQANPVVTTVLDGGALLNGQVVWKRDIDTYETICQRYIKIIKRYPNPITVFDGYNQETTTKDTTHQRRSKTKANTVLSLSGDKIFKSKKEDFLSNVVNKVSFINLLKDRLSALGIAFRQAPGDADVLIAKTAIEASKSGTTEVIADDTDILVLLCHHADDVAGGVIMRSPRLSSKRPDWNIKHLRGKLTTDICKILPVIHAIGGCDTTSRVFGLGKGAILRKAMTSKQFREFASVFTSPTANKKEIEKAGENALIIMYGGNCNHSNQTLDYLRCVKWSQKVSTSTTQVGVQSLPPTSDGARYHSFRVYLQVQTWMGNFTLKPDEWGWEISDNKLAAIKMSKPPAPDALLKVIRCNCKMDCGSKRCTCRRHGLECTSACAECRGVACVNSSVVTEDSADDL</sequence>
<protein>
    <recommendedName>
        <fullName evidence="3">Tesmin/TSO1-like CXC domain-containing protein</fullName>
    </recommendedName>
</protein>
<evidence type="ECO:0000313" key="1">
    <source>
        <dbReference type="EMBL" id="KAK6179523.1"/>
    </source>
</evidence>
<reference evidence="1 2" key="1">
    <citation type="submission" date="2024-01" db="EMBL/GenBank/DDBJ databases">
        <title>The genome of the rayed Mediterranean limpet Patella caerulea (Linnaeus, 1758).</title>
        <authorList>
            <person name="Anh-Thu Weber A."/>
            <person name="Halstead-Nussloch G."/>
        </authorList>
    </citation>
    <scope>NUCLEOTIDE SEQUENCE [LARGE SCALE GENOMIC DNA]</scope>
    <source>
        <strain evidence="1">AATW-2023a</strain>
        <tissue evidence="1">Whole specimen</tissue>
    </source>
</reference>
<proteinExistence type="predicted"/>
<dbReference type="EMBL" id="JAZGQO010000008">
    <property type="protein sequence ID" value="KAK6179523.1"/>
    <property type="molecule type" value="Genomic_DNA"/>
</dbReference>
<organism evidence="1 2">
    <name type="scientific">Patella caerulea</name>
    <name type="common">Rayed Mediterranean limpet</name>
    <dbReference type="NCBI Taxonomy" id="87958"/>
    <lineage>
        <taxon>Eukaryota</taxon>
        <taxon>Metazoa</taxon>
        <taxon>Spiralia</taxon>
        <taxon>Lophotrochozoa</taxon>
        <taxon>Mollusca</taxon>
        <taxon>Gastropoda</taxon>
        <taxon>Patellogastropoda</taxon>
        <taxon>Patelloidea</taxon>
        <taxon>Patellidae</taxon>
        <taxon>Patella</taxon>
    </lineage>
</organism>
<keyword evidence="2" id="KW-1185">Reference proteome</keyword>
<name>A0AAN8JQ20_PATCE</name>
<evidence type="ECO:0008006" key="3">
    <source>
        <dbReference type="Google" id="ProtNLM"/>
    </source>
</evidence>
<dbReference type="PANTHER" id="PTHR46704">
    <property type="entry name" value="CXC DOMAIN-CONTAINING PROTEIN-RELATED"/>
    <property type="match status" value="1"/>
</dbReference>
<dbReference type="SUPFAM" id="SSF88723">
    <property type="entry name" value="PIN domain-like"/>
    <property type="match status" value="1"/>
</dbReference>
<dbReference type="PANTHER" id="PTHR46704:SF1">
    <property type="entry name" value="TELOMERE LENGTH REGULATION PROTEIN TEL2 HOMOLOG"/>
    <property type="match status" value="1"/>
</dbReference>
<comment type="caution">
    <text evidence="1">The sequence shown here is derived from an EMBL/GenBank/DDBJ whole genome shotgun (WGS) entry which is preliminary data.</text>
</comment>
<accession>A0AAN8JQ20</accession>
<dbReference type="Proteomes" id="UP001347796">
    <property type="component" value="Unassembled WGS sequence"/>
</dbReference>
<dbReference type="Gene3D" id="3.40.50.1010">
    <property type="entry name" value="5'-nuclease"/>
    <property type="match status" value="1"/>
</dbReference>
<dbReference type="InterPro" id="IPR029060">
    <property type="entry name" value="PIN-like_dom_sf"/>
</dbReference>
<gene>
    <name evidence="1" type="ORF">SNE40_011857</name>
</gene>
<evidence type="ECO:0000313" key="2">
    <source>
        <dbReference type="Proteomes" id="UP001347796"/>
    </source>
</evidence>